<dbReference type="PANTHER" id="PTHR32063:SF18">
    <property type="entry name" value="CATION EFFLUX SYSTEM PROTEIN"/>
    <property type="match status" value="1"/>
</dbReference>
<dbReference type="Gene3D" id="3.30.70.1320">
    <property type="entry name" value="Multidrug efflux transporter AcrB pore domain like"/>
    <property type="match status" value="1"/>
</dbReference>
<evidence type="ECO:0000256" key="1">
    <source>
        <dbReference type="SAM" id="MobiDB-lite"/>
    </source>
</evidence>
<gene>
    <name evidence="3" type="ORF">DPQ33_03275</name>
</gene>
<dbReference type="InterPro" id="IPR027463">
    <property type="entry name" value="AcrB_DN_DC_subdom"/>
</dbReference>
<dbReference type="PRINTS" id="PR00702">
    <property type="entry name" value="ACRIFLAVINRP"/>
</dbReference>
<dbReference type="EMBL" id="QMIE01000002">
    <property type="protein sequence ID" value="TVM19396.1"/>
    <property type="molecule type" value="Genomic_DNA"/>
</dbReference>
<dbReference type="SUPFAM" id="SSF82866">
    <property type="entry name" value="Multidrug efflux transporter AcrB transmembrane domain"/>
    <property type="match status" value="2"/>
</dbReference>
<dbReference type="GO" id="GO:0005886">
    <property type="term" value="C:plasma membrane"/>
    <property type="evidence" value="ECO:0007669"/>
    <property type="project" value="TreeGrafter"/>
</dbReference>
<dbReference type="OrthoDB" id="9759330at2"/>
<feature type="transmembrane region" description="Helical" evidence="2">
    <location>
        <begin position="856"/>
        <end position="875"/>
    </location>
</feature>
<dbReference type="InterPro" id="IPR001036">
    <property type="entry name" value="Acrflvin-R"/>
</dbReference>
<keyword evidence="4" id="KW-1185">Reference proteome</keyword>
<feature type="transmembrane region" description="Helical" evidence="2">
    <location>
        <begin position="365"/>
        <end position="385"/>
    </location>
</feature>
<dbReference type="Gene3D" id="3.30.2090.10">
    <property type="entry name" value="Multidrug efflux transporter AcrB TolC docking domain, DN and DC subdomains"/>
    <property type="match status" value="2"/>
</dbReference>
<feature type="transmembrane region" description="Helical" evidence="2">
    <location>
        <begin position="336"/>
        <end position="358"/>
    </location>
</feature>
<feature type="region of interest" description="Disordered" evidence="1">
    <location>
        <begin position="1014"/>
        <end position="1040"/>
    </location>
</feature>
<feature type="transmembrane region" description="Helical" evidence="2">
    <location>
        <begin position="525"/>
        <end position="545"/>
    </location>
</feature>
<dbReference type="Gene3D" id="3.30.70.1430">
    <property type="entry name" value="Multidrug efflux transporter AcrB pore domain"/>
    <property type="match status" value="2"/>
</dbReference>
<dbReference type="AlphaFoldDB" id="A0A7M3MI78"/>
<evidence type="ECO:0000313" key="4">
    <source>
        <dbReference type="Proteomes" id="UP000448292"/>
    </source>
</evidence>
<dbReference type="RefSeq" id="WP_144301752.1">
    <property type="nucleotide sequence ID" value="NZ_QMIE01000002.1"/>
</dbReference>
<feature type="transmembrane region" description="Helical" evidence="2">
    <location>
        <begin position="882"/>
        <end position="900"/>
    </location>
</feature>
<feature type="transmembrane region" description="Helical" evidence="2">
    <location>
        <begin position="979"/>
        <end position="1006"/>
    </location>
</feature>
<reference evidence="3 4" key="1">
    <citation type="submission" date="2018-06" db="EMBL/GenBank/DDBJ databases">
        <title>Complete genome of Desulfovibrio indonesiensis P37SLT.</title>
        <authorList>
            <person name="Crispim J.S."/>
            <person name="Vidigal P.M.P."/>
            <person name="Silva L.C.F."/>
            <person name="Laguardia C.N."/>
            <person name="Araujo L.C."/>
            <person name="Dias R.S."/>
            <person name="Sousa M.P."/>
            <person name="Paula S.O."/>
            <person name="Silva C."/>
        </authorList>
    </citation>
    <scope>NUCLEOTIDE SEQUENCE [LARGE SCALE GENOMIC DNA]</scope>
    <source>
        <strain evidence="3 4">P37SLT</strain>
    </source>
</reference>
<feature type="transmembrane region" description="Helical" evidence="2">
    <location>
        <begin position="906"/>
        <end position="922"/>
    </location>
</feature>
<feature type="transmembrane region" description="Helical" evidence="2">
    <location>
        <begin position="391"/>
        <end position="417"/>
    </location>
</feature>
<keyword evidence="2" id="KW-0812">Transmembrane</keyword>
<dbReference type="Gene3D" id="3.30.70.1440">
    <property type="entry name" value="Multidrug efflux transporter AcrB pore domain"/>
    <property type="match status" value="1"/>
</dbReference>
<dbReference type="SUPFAM" id="SSF82693">
    <property type="entry name" value="Multidrug efflux transporter AcrB pore domain, PN1, PN2, PC1 and PC2 subdomains"/>
    <property type="match status" value="2"/>
</dbReference>
<accession>A0A7M3MI78</accession>
<keyword evidence="2" id="KW-0472">Membrane</keyword>
<sequence length="1040" mass="114131">MDLANYALRHKAVTLVFTLMVAVGGYLSYQSLGRLEDPEFTIKQAVIYTQYPGATAAEVEEEVTEPLETAVQQLKQLDEVRSISRAGLSIIYAEIQDTYDGHELPQVWDELRRKVNDAQSNLPPGCEAPQINDDFGDVYGIFLALTGEGYSFRDMREFAKDLRRELLLCEDVGRIDFWGLQTEVVYVEIDRSRLARLGIPPATIFDTITAQNTVSTSGDVKVGGERVDLRVTGGFESVKAMEDLLIPAADTDDGKSRMIRLRDVATVERGYLDPPTQLLRHNGKPAVGLGISTVEGGNVVTMGEAVQARLAELTPRVPVGMEIEPIAFQADTVKEAVTGFAVNLLEALAIVVVLLVLFMGLREGLIMGVVLLVTILGTFIFMKFWDVSLQRISLGALVIALGMLVDNAIVVTEGIVIKVMQGVRREQAATETVREVQWPLLGATIIAIMAFAAISVSDDTTGEFLGSLFQVIAISLGLSWVFAVTITPWLCVTFLKKPTEIKEAHNNWLYRGYRAFLRFCIDHRWLTLAAVASMLVVSLYSFQFVEKNFFPDSTRPQFMVDIWYPAGTHIEETAEGLAAMGEHIRSLPGVTATDTFVGNGALRFILTYEPEMPDSSYGQVLVSVEEYDAIPMLMVQVEEYLNAEHPRAVSAVEAFKLGPGGGAIEARLIGDDGLVLRQLADQVMEIMRENDNTRTIKHDWRQRVKALHVRMAEAQSRDAGVTRPEISQALTMNFSGVNAGLYRDGDTLLPIVLRPPKAQRQGVSNLQDVQVWSEAAGKALPIGQVTDGSQTMWEDPIIRRLDRKRTLTVSCQQRTGTAMTLFEELRPQIEAIDLPPGYTLEWGGEYEKSTEANTKLMANVPIAFAVMFFISVMLFNSLRHPLIIFLGLPLALIGVVAGLLTAGQPFGFMALLGFLSLSGMLFKNEIVLLDQINLDIANGKQPYQAVVDSAVSRVRPVCMAAFTTVLGMIPLIWDAFFAAMAVTIMAGLTFATALTLVVVPVLYCVFFRVKRETPPRNDASGTSMAGAESSTPSSGPAATS</sequence>
<dbReference type="Proteomes" id="UP000448292">
    <property type="component" value="Unassembled WGS sequence"/>
</dbReference>
<feature type="transmembrane region" description="Helical" evidence="2">
    <location>
        <begin position="438"/>
        <end position="456"/>
    </location>
</feature>
<feature type="transmembrane region" description="Helical" evidence="2">
    <location>
        <begin position="12"/>
        <end position="29"/>
    </location>
</feature>
<organism evidence="3 4">
    <name type="scientific">Oceanidesulfovibrio indonesiensis</name>
    <dbReference type="NCBI Taxonomy" id="54767"/>
    <lineage>
        <taxon>Bacteria</taxon>
        <taxon>Pseudomonadati</taxon>
        <taxon>Thermodesulfobacteriota</taxon>
        <taxon>Desulfovibrionia</taxon>
        <taxon>Desulfovibrionales</taxon>
        <taxon>Desulfovibrionaceae</taxon>
        <taxon>Oceanidesulfovibrio</taxon>
    </lineage>
</organism>
<feature type="transmembrane region" description="Helical" evidence="2">
    <location>
        <begin position="468"/>
        <end position="492"/>
    </location>
</feature>
<dbReference type="PANTHER" id="PTHR32063">
    <property type="match status" value="1"/>
</dbReference>
<name>A0A7M3MI78_9BACT</name>
<evidence type="ECO:0000313" key="3">
    <source>
        <dbReference type="EMBL" id="TVM19396.1"/>
    </source>
</evidence>
<proteinExistence type="predicted"/>
<comment type="caution">
    <text evidence="3">The sequence shown here is derived from an EMBL/GenBank/DDBJ whole genome shotgun (WGS) entry which is preliminary data.</text>
</comment>
<dbReference type="Pfam" id="PF00873">
    <property type="entry name" value="ACR_tran"/>
    <property type="match status" value="1"/>
</dbReference>
<protein>
    <submittedName>
        <fullName evidence="3">AcrB/AcrD/AcrF family protein</fullName>
    </submittedName>
</protein>
<feature type="compositionally biased region" description="Low complexity" evidence="1">
    <location>
        <begin position="1025"/>
        <end position="1040"/>
    </location>
</feature>
<dbReference type="Gene3D" id="1.20.1640.10">
    <property type="entry name" value="Multidrug efflux transporter AcrB transmembrane domain"/>
    <property type="match status" value="2"/>
</dbReference>
<feature type="transmembrane region" description="Helical" evidence="2">
    <location>
        <begin position="954"/>
        <end position="973"/>
    </location>
</feature>
<dbReference type="GO" id="GO:0042910">
    <property type="term" value="F:xenobiotic transmembrane transporter activity"/>
    <property type="evidence" value="ECO:0007669"/>
    <property type="project" value="TreeGrafter"/>
</dbReference>
<dbReference type="SUPFAM" id="SSF82714">
    <property type="entry name" value="Multidrug efflux transporter AcrB TolC docking domain, DN and DC subdomains"/>
    <property type="match status" value="2"/>
</dbReference>
<evidence type="ECO:0000256" key="2">
    <source>
        <dbReference type="SAM" id="Phobius"/>
    </source>
</evidence>
<keyword evidence="2" id="KW-1133">Transmembrane helix</keyword>